<keyword evidence="2" id="KW-1185">Reference proteome</keyword>
<dbReference type="Proteomes" id="UP000262477">
    <property type="component" value="Unassembled WGS sequence"/>
</dbReference>
<evidence type="ECO:0000313" key="2">
    <source>
        <dbReference type="Proteomes" id="UP000262477"/>
    </source>
</evidence>
<dbReference type="CDD" id="cd04301">
    <property type="entry name" value="NAT_SF"/>
    <property type="match status" value="1"/>
</dbReference>
<dbReference type="Gene3D" id="3.40.630.30">
    <property type="match status" value="1"/>
</dbReference>
<gene>
    <name evidence="1" type="ORF">DY245_43245</name>
</gene>
<dbReference type="SUPFAM" id="SSF55729">
    <property type="entry name" value="Acyl-CoA N-acyltransferases (Nat)"/>
    <property type="match status" value="1"/>
</dbReference>
<evidence type="ECO:0008006" key="3">
    <source>
        <dbReference type="Google" id="ProtNLM"/>
    </source>
</evidence>
<sequence length="107" mass="11389">MRSTTNPVQRHGHPGEQAWILTMAGADAHRRHRVGHALVTEIARRAQDAGRAFLALVPQGGDDEADRRTFFRACGLVPIEPDGPGAAWGCPVAQTLAAEGVATTQGR</sequence>
<dbReference type="InterPro" id="IPR016181">
    <property type="entry name" value="Acyl_CoA_acyltransferase"/>
</dbReference>
<protein>
    <recommendedName>
        <fullName evidence="3">GNAT family N-acetyltransferase</fullName>
    </recommendedName>
</protein>
<reference evidence="1 2" key="1">
    <citation type="submission" date="2018-08" db="EMBL/GenBank/DDBJ databases">
        <title>Streptomyces NEAU-D10 sp. nov., a novel Actinomycete isolated from soil.</title>
        <authorList>
            <person name="Jin L."/>
        </authorList>
    </citation>
    <scope>NUCLEOTIDE SEQUENCE [LARGE SCALE GENOMIC DNA]</scope>
    <source>
        <strain evidence="1 2">NEAU-D10</strain>
    </source>
</reference>
<comment type="caution">
    <text evidence="1">The sequence shown here is derived from an EMBL/GenBank/DDBJ whole genome shotgun (WGS) entry which is preliminary data.</text>
</comment>
<accession>A0A371PPL6</accession>
<evidence type="ECO:0000313" key="1">
    <source>
        <dbReference type="EMBL" id="REK84468.1"/>
    </source>
</evidence>
<organism evidence="1 2">
    <name type="scientific">Streptomyces inhibens</name>
    <dbReference type="NCBI Taxonomy" id="2293571"/>
    <lineage>
        <taxon>Bacteria</taxon>
        <taxon>Bacillati</taxon>
        <taxon>Actinomycetota</taxon>
        <taxon>Actinomycetes</taxon>
        <taxon>Kitasatosporales</taxon>
        <taxon>Streptomycetaceae</taxon>
        <taxon>Streptomyces</taxon>
    </lineage>
</organism>
<proteinExistence type="predicted"/>
<name>A0A371PPL6_STRIH</name>
<dbReference type="EMBL" id="QUAC01000484">
    <property type="protein sequence ID" value="REK84468.1"/>
    <property type="molecule type" value="Genomic_DNA"/>
</dbReference>
<dbReference type="AlphaFoldDB" id="A0A371PPL6"/>